<dbReference type="EMBL" id="QMFB01000020">
    <property type="protein sequence ID" value="RAV16642.1"/>
    <property type="molecule type" value="Genomic_DNA"/>
</dbReference>
<evidence type="ECO:0000313" key="8">
    <source>
        <dbReference type="Proteomes" id="UP000250369"/>
    </source>
</evidence>
<comment type="caution">
    <text evidence="7">The sequence shown here is derived from an EMBL/GenBank/DDBJ whole genome shotgun (WGS) entry which is preliminary data.</text>
</comment>
<evidence type="ECO:0000256" key="4">
    <source>
        <dbReference type="ARBA" id="ARBA00022729"/>
    </source>
</evidence>
<dbReference type="AlphaFoldDB" id="A0A329MA93"/>
<gene>
    <name evidence="7" type="ORF">DQG23_27775</name>
</gene>
<protein>
    <recommendedName>
        <fullName evidence="6">Fe/B12 periplasmic-binding domain-containing protein</fullName>
    </recommendedName>
</protein>
<evidence type="ECO:0000256" key="3">
    <source>
        <dbReference type="ARBA" id="ARBA00022448"/>
    </source>
</evidence>
<name>A0A329MA93_9BACL</name>
<proteinExistence type="inferred from homology"/>
<evidence type="ECO:0000256" key="5">
    <source>
        <dbReference type="SAM" id="SignalP"/>
    </source>
</evidence>
<dbReference type="Gene3D" id="3.40.50.1980">
    <property type="entry name" value="Nitrogenase molybdenum iron protein domain"/>
    <property type="match status" value="2"/>
</dbReference>
<evidence type="ECO:0000256" key="2">
    <source>
        <dbReference type="ARBA" id="ARBA00008814"/>
    </source>
</evidence>
<dbReference type="PANTHER" id="PTHR30532">
    <property type="entry name" value="IRON III DICITRATE-BINDING PERIPLASMIC PROTEIN"/>
    <property type="match status" value="1"/>
</dbReference>
<organism evidence="7 8">
    <name type="scientific">Paenibacillus contaminans</name>
    <dbReference type="NCBI Taxonomy" id="450362"/>
    <lineage>
        <taxon>Bacteria</taxon>
        <taxon>Bacillati</taxon>
        <taxon>Bacillota</taxon>
        <taxon>Bacilli</taxon>
        <taxon>Bacillales</taxon>
        <taxon>Paenibacillaceae</taxon>
        <taxon>Paenibacillus</taxon>
    </lineage>
</organism>
<dbReference type="OrthoDB" id="2652069at2"/>
<keyword evidence="3" id="KW-0813">Transport</keyword>
<dbReference type="InterPro" id="IPR051313">
    <property type="entry name" value="Bact_iron-sidero_bind"/>
</dbReference>
<dbReference type="PROSITE" id="PS51257">
    <property type="entry name" value="PROKAR_LIPOPROTEIN"/>
    <property type="match status" value="1"/>
</dbReference>
<keyword evidence="4 5" id="KW-0732">Signal</keyword>
<evidence type="ECO:0000313" key="7">
    <source>
        <dbReference type="EMBL" id="RAV16642.1"/>
    </source>
</evidence>
<comment type="similarity">
    <text evidence="2">Belongs to the bacterial solute-binding protein 8 family.</text>
</comment>
<evidence type="ECO:0000256" key="1">
    <source>
        <dbReference type="ARBA" id="ARBA00004196"/>
    </source>
</evidence>
<sequence>MNLIRTAAARISLLCIVLLLLSACGSKQEKDASVPTRSFTHDAGVTDVPVKPLRVASDQHMGHLIKLGIKPIAVRENMLKEEWIPYAKLDKDILTGIEDLGGFPLNLEKLASLDPDLIISALPNNQEQYSKIAPTVNIPYWSKSFTTPMDKFLKIAELFDKTAEANKWIEQFQKALTSARDKIYASGKLKEGQTVSVMAVFEKNVFVFGPNGAYGGYMIYDALKLKPTDKANDLRNKDMGSAELSLEAVPEYMGDHAFITVVNEAKAKELLESDFWKSTPAVKNNQVYFYDSKIFAMDDPYSLEAQLDVIANLLTGAK</sequence>
<feature type="signal peptide" evidence="5">
    <location>
        <begin position="1"/>
        <end position="27"/>
    </location>
</feature>
<feature type="chain" id="PRO_5038459101" description="Fe/B12 periplasmic-binding domain-containing protein" evidence="5">
    <location>
        <begin position="28"/>
        <end position="318"/>
    </location>
</feature>
<dbReference type="PANTHER" id="PTHR30532:SF26">
    <property type="entry name" value="IRON(3+)-HYDROXAMATE-BINDING PROTEIN FHUD"/>
    <property type="match status" value="1"/>
</dbReference>
<dbReference type="Pfam" id="PF01497">
    <property type="entry name" value="Peripla_BP_2"/>
    <property type="match status" value="1"/>
</dbReference>
<evidence type="ECO:0000259" key="6">
    <source>
        <dbReference type="PROSITE" id="PS50983"/>
    </source>
</evidence>
<dbReference type="SUPFAM" id="SSF53807">
    <property type="entry name" value="Helical backbone' metal receptor"/>
    <property type="match status" value="1"/>
</dbReference>
<dbReference type="Proteomes" id="UP000250369">
    <property type="component" value="Unassembled WGS sequence"/>
</dbReference>
<dbReference type="RefSeq" id="WP_113034302.1">
    <property type="nucleotide sequence ID" value="NZ_QMFB01000020.1"/>
</dbReference>
<accession>A0A329MA93</accession>
<comment type="subcellular location">
    <subcellularLocation>
        <location evidence="1">Cell envelope</location>
    </subcellularLocation>
</comment>
<feature type="domain" description="Fe/B12 periplasmic-binding" evidence="6">
    <location>
        <begin position="52"/>
        <end position="318"/>
    </location>
</feature>
<dbReference type="GO" id="GO:1901678">
    <property type="term" value="P:iron coordination entity transport"/>
    <property type="evidence" value="ECO:0007669"/>
    <property type="project" value="UniProtKB-ARBA"/>
</dbReference>
<reference evidence="7 8" key="1">
    <citation type="journal article" date="2009" name="Int. J. Syst. Evol. Microbiol.">
        <title>Paenibacillus contaminans sp. nov., isolated from a contaminated laboratory plate.</title>
        <authorList>
            <person name="Chou J.H."/>
            <person name="Lee J.H."/>
            <person name="Lin M.C."/>
            <person name="Chang P.S."/>
            <person name="Arun A.B."/>
            <person name="Young C.C."/>
            <person name="Chen W.M."/>
        </authorList>
    </citation>
    <scope>NUCLEOTIDE SEQUENCE [LARGE SCALE GENOMIC DNA]</scope>
    <source>
        <strain evidence="7 8">CKOBP-6</strain>
    </source>
</reference>
<dbReference type="GO" id="GO:0030288">
    <property type="term" value="C:outer membrane-bounded periplasmic space"/>
    <property type="evidence" value="ECO:0007669"/>
    <property type="project" value="TreeGrafter"/>
</dbReference>
<dbReference type="InterPro" id="IPR002491">
    <property type="entry name" value="ABC_transptr_periplasmic_BD"/>
</dbReference>
<keyword evidence="8" id="KW-1185">Reference proteome</keyword>
<dbReference type="PROSITE" id="PS50983">
    <property type="entry name" value="FE_B12_PBP"/>
    <property type="match status" value="1"/>
</dbReference>